<gene>
    <name evidence="8" type="ORF">IC63_12610</name>
</gene>
<comment type="similarity">
    <text evidence="6">Belongs to the DNA photolyase family.</text>
</comment>
<proteinExistence type="inferred from homology"/>
<dbReference type="GO" id="GO:0003677">
    <property type="term" value="F:DNA binding"/>
    <property type="evidence" value="ECO:0007669"/>
    <property type="project" value="TreeGrafter"/>
</dbReference>
<comment type="caution">
    <text evidence="8">The sequence shown here is derived from an EMBL/GenBank/DDBJ whole genome shotgun (WGS) entry which is preliminary data.</text>
</comment>
<dbReference type="InterPro" id="IPR036134">
    <property type="entry name" value="Crypto/Photolyase_FAD-like_sf"/>
</dbReference>
<dbReference type="InterPro" id="IPR036155">
    <property type="entry name" value="Crypto/Photolyase_N_sf"/>
</dbReference>
<evidence type="ECO:0000256" key="2">
    <source>
        <dbReference type="ARBA" id="ARBA00022630"/>
    </source>
</evidence>
<feature type="site" description="Electron transfer via tryptophanyl radical" evidence="5">
    <location>
        <position position="372"/>
    </location>
</feature>
<reference evidence="8 9" key="2">
    <citation type="submission" date="2014-10" db="EMBL/GenBank/DDBJ databases">
        <title>Paracoccus sanguinis sp. nov., isolated from clinical specimens of New York State patients.</title>
        <authorList>
            <person name="Mingle L.A."/>
            <person name="Cole J.A."/>
            <person name="Lapierre P."/>
            <person name="Musser K.A."/>
        </authorList>
    </citation>
    <scope>NUCLEOTIDE SEQUENCE [LARGE SCALE GENOMIC DNA]</scope>
    <source>
        <strain evidence="8 9">HAMBI 3106</strain>
    </source>
</reference>
<dbReference type="OrthoDB" id="9772484at2"/>
<accession>A0A099F121</accession>
<evidence type="ECO:0000313" key="9">
    <source>
        <dbReference type="Proteomes" id="UP000029917"/>
    </source>
</evidence>
<evidence type="ECO:0000256" key="1">
    <source>
        <dbReference type="ARBA" id="ARBA00001932"/>
    </source>
</evidence>
<dbReference type="GO" id="GO:0003904">
    <property type="term" value="F:deoxyribodipyrimidine photo-lyase activity"/>
    <property type="evidence" value="ECO:0007669"/>
    <property type="project" value="TreeGrafter"/>
</dbReference>
<dbReference type="Pfam" id="PF03441">
    <property type="entry name" value="FAD_binding_7"/>
    <property type="match status" value="1"/>
</dbReference>
<evidence type="ECO:0000256" key="4">
    <source>
        <dbReference type="PIRSR" id="PIRSR602081-1"/>
    </source>
</evidence>
<keyword evidence="9" id="KW-1185">Reference proteome</keyword>
<evidence type="ECO:0000256" key="5">
    <source>
        <dbReference type="PIRSR" id="PIRSR602081-2"/>
    </source>
</evidence>
<name>A0A099F121_9RHOB</name>
<sequence>MRGAIWWVRRDARLADNAALAAAAAAGPVTAVVLVEPVLTAQGAATRWRLGRALATLDADLRARGGALTVRTGAPDSVLPALAAELGAAEVHALAWPEPRRIAADEAARAALDRAGVRLVLHDGATLLPPGAVRNAQGQPFKVQSAFARAARALGVPPPVRMPARIDWRPAPGKPLPDLAPDMNRGATVLAAHARPAGEAAALAQLHAFLDGPVEDYAASRDRIDRPGGTTGLSAALAVGEIGPRTIWAAVADRPGSGPQKLLSELMWREFAWSLLVARPDLPTANFRPEWDRFPWQGDGPEAEAWRRAVTGIPLVDAGLREMFVTGTMHNRVRMVVASVLCKHLLTDWRVGAAWFDDCLTDWDPASNAMNWQWVAGSGPDAAPYFRVFNPDLQAQKFDPTGAYRSRWLSPGSGYFEAVPRSWRLDPSARLRPVIGLAEGRARALAALAQMGAAG</sequence>
<feature type="site" description="Electron transfer via tryptophanyl radical" evidence="5">
    <location>
        <position position="349"/>
    </location>
</feature>
<keyword evidence="6" id="KW-0157">Chromophore</keyword>
<dbReference type="InterPro" id="IPR006050">
    <property type="entry name" value="DNA_photolyase_N"/>
</dbReference>
<evidence type="ECO:0000256" key="3">
    <source>
        <dbReference type="ARBA" id="ARBA00022827"/>
    </source>
</evidence>
<evidence type="ECO:0000259" key="7">
    <source>
        <dbReference type="PROSITE" id="PS51645"/>
    </source>
</evidence>
<dbReference type="InterPro" id="IPR005101">
    <property type="entry name" value="Cryptochr/Photolyase_FAD-bd"/>
</dbReference>
<dbReference type="GO" id="GO:0071949">
    <property type="term" value="F:FAD binding"/>
    <property type="evidence" value="ECO:0007669"/>
    <property type="project" value="TreeGrafter"/>
</dbReference>
<evidence type="ECO:0000313" key="8">
    <source>
        <dbReference type="EMBL" id="KGJ03936.1"/>
    </source>
</evidence>
<dbReference type="Gene3D" id="1.25.40.80">
    <property type="match status" value="1"/>
</dbReference>
<dbReference type="STRING" id="690417.IC63_12610"/>
<feature type="binding site" evidence="4">
    <location>
        <position position="217"/>
    </location>
    <ligand>
        <name>FAD</name>
        <dbReference type="ChEBI" id="CHEBI:57692"/>
    </ligand>
</feature>
<comment type="cofactor">
    <cofactor evidence="1">
        <name>(6R)-5,10-methylene-5,6,7,8-tetrahydrofolate</name>
        <dbReference type="ChEBI" id="CHEBI:15636"/>
    </cofactor>
</comment>
<dbReference type="PRINTS" id="PR00147">
    <property type="entry name" value="DNAPHOTLYASE"/>
</dbReference>
<dbReference type="RefSeq" id="WP_036720807.1">
    <property type="nucleotide sequence ID" value="NZ_JRKS01000046.1"/>
</dbReference>
<dbReference type="GO" id="GO:0009416">
    <property type="term" value="P:response to light stimulus"/>
    <property type="evidence" value="ECO:0007669"/>
    <property type="project" value="TreeGrafter"/>
</dbReference>
<dbReference type="PANTHER" id="PTHR11455">
    <property type="entry name" value="CRYPTOCHROME"/>
    <property type="match status" value="1"/>
</dbReference>
<dbReference type="InterPro" id="IPR014729">
    <property type="entry name" value="Rossmann-like_a/b/a_fold"/>
</dbReference>
<dbReference type="PANTHER" id="PTHR11455:SF9">
    <property type="entry name" value="CRYPTOCHROME CIRCADIAN CLOCK 5 ISOFORM X1"/>
    <property type="match status" value="1"/>
</dbReference>
<organism evidence="8 9">
    <name type="scientific">Paracoccus sphaerophysae</name>
    <dbReference type="NCBI Taxonomy" id="690417"/>
    <lineage>
        <taxon>Bacteria</taxon>
        <taxon>Pseudomonadati</taxon>
        <taxon>Pseudomonadota</taxon>
        <taxon>Alphaproteobacteria</taxon>
        <taxon>Rhodobacterales</taxon>
        <taxon>Paracoccaceae</taxon>
        <taxon>Paracoccus</taxon>
    </lineage>
</organism>
<reference evidence="8 9" key="1">
    <citation type="submission" date="2014-09" db="EMBL/GenBank/DDBJ databases">
        <authorList>
            <person name="McGinnis J.M."/>
            <person name="Wolfgang W.J."/>
        </authorList>
    </citation>
    <scope>NUCLEOTIDE SEQUENCE [LARGE SCALE GENOMIC DNA]</scope>
    <source>
        <strain evidence="8 9">HAMBI 3106</strain>
    </source>
</reference>
<dbReference type="Gene3D" id="1.10.579.10">
    <property type="entry name" value="DNA Cyclobutane Dipyrimidine Photolyase, subunit A, domain 3"/>
    <property type="match status" value="1"/>
</dbReference>
<feature type="binding site" evidence="4">
    <location>
        <begin position="362"/>
        <end position="364"/>
    </location>
    <ligand>
        <name>FAD</name>
        <dbReference type="ChEBI" id="CHEBI:57692"/>
    </ligand>
</feature>
<dbReference type="SUPFAM" id="SSF48173">
    <property type="entry name" value="Cryptochrome/photolyase FAD-binding domain"/>
    <property type="match status" value="1"/>
</dbReference>
<feature type="domain" description="Photolyase/cryptochrome alpha/beta" evidence="7">
    <location>
        <begin position="2"/>
        <end position="127"/>
    </location>
</feature>
<dbReference type="AlphaFoldDB" id="A0A099F121"/>
<keyword evidence="2 4" id="KW-0285">Flavoprotein</keyword>
<dbReference type="Pfam" id="PF00875">
    <property type="entry name" value="DNA_photolyase"/>
    <property type="match status" value="1"/>
</dbReference>
<feature type="site" description="Electron transfer via tryptophanyl radical" evidence="5">
    <location>
        <position position="296"/>
    </location>
</feature>
<dbReference type="EMBL" id="JRKS01000046">
    <property type="protein sequence ID" value="KGJ03936.1"/>
    <property type="molecule type" value="Genomic_DNA"/>
</dbReference>
<dbReference type="InterPro" id="IPR002081">
    <property type="entry name" value="Cryptochrome/DNA_photolyase_1"/>
</dbReference>
<feature type="binding site" evidence="4">
    <location>
        <begin position="230"/>
        <end position="234"/>
    </location>
    <ligand>
        <name>FAD</name>
        <dbReference type="ChEBI" id="CHEBI:57692"/>
    </ligand>
</feature>
<dbReference type="SUPFAM" id="SSF52425">
    <property type="entry name" value="Cryptochrome/photolyase, N-terminal domain"/>
    <property type="match status" value="1"/>
</dbReference>
<dbReference type="Proteomes" id="UP000029917">
    <property type="component" value="Unassembled WGS sequence"/>
</dbReference>
<dbReference type="PROSITE" id="PS51645">
    <property type="entry name" value="PHR_CRY_ALPHA_BETA"/>
    <property type="match status" value="1"/>
</dbReference>
<comment type="cofactor">
    <cofactor evidence="4">
        <name>FAD</name>
        <dbReference type="ChEBI" id="CHEBI:57692"/>
    </cofactor>
    <text evidence="4">Binds 1 FAD per subunit.</text>
</comment>
<dbReference type="Gene3D" id="3.40.50.620">
    <property type="entry name" value="HUPs"/>
    <property type="match status" value="1"/>
</dbReference>
<keyword evidence="3 4" id="KW-0274">FAD</keyword>
<evidence type="ECO:0000256" key="6">
    <source>
        <dbReference type="RuleBase" id="RU004182"/>
    </source>
</evidence>
<protein>
    <recommendedName>
        <fullName evidence="7">Photolyase/cryptochrome alpha/beta domain-containing protein</fullName>
    </recommendedName>
</protein>